<reference evidence="3" key="1">
    <citation type="submission" date="2018-01" db="EMBL/GenBank/DDBJ databases">
        <authorList>
            <person name="Mao J.F."/>
        </authorList>
    </citation>
    <scope>NUCLEOTIDE SEQUENCE</scope>
    <source>
        <strain evidence="3">Huo1</strain>
        <tissue evidence="3">Leaf</tissue>
    </source>
</reference>
<dbReference type="InterPro" id="IPR027944">
    <property type="entry name" value="SEO_C"/>
</dbReference>
<evidence type="ECO:0000259" key="1">
    <source>
        <dbReference type="Pfam" id="PF14576"/>
    </source>
</evidence>
<protein>
    <recommendedName>
        <fullName evidence="5">Sieve element occlusion</fullName>
    </recommendedName>
</protein>
<sequence length="708" mass="80245">MSTAIVPAGNPQLLRHDRRSMFSDDVELRKQIQATHAYVERTIDTESIIVIVKDIFNVVTPGIHNGSTTRTGIRDETAALTSSDCVDDALAFLLNKISIELSCKCSGGGDNHTLALEILNALSSYTWEAKAVVVLAAFAVSYGQFWLVANHFTTEPLAKSLAMLKLVPDIVDTMKSRLEPINTLVKVSLELTKCVGEFRRLPSKYISNEAEPMVAGASHAPVAVYWIVRSLIACASQILGLTQMPKMCSHSSHGETWELSSLSHKLAFILDTLNTQLQLCHRHIDEKKHTEYYETIGHLFGTTPHIDNQRILNKILHLKDDSLPLAIANKRTTKVGVEILRGKTVLLLISDDEISQDELLILGHMYRDSRTKQEFEYEIVWLPMLGEHHKLELLFPRMPWYALHDPALVEPAVARYIKEVWRFTKKPMLVALDPQGRMVCPNAIHMVWIWGNMAYPFTNKRELDLWNHEEWRLQLVVNGIDPTLLDWIRGEKVICLYGGENYEWIREFIKTAREVEVAAGIKLEMVHIGRAKSSEERFRKLNDIVAGRSEVWDDPTSNWYFWKRLESMMYSKIHHGAKVVKEEATGSTDNPVAGDHILGEVLTLLTFGGSEQGWALFSQGAGLGTGQMARAKDDQMLKALVEFGKWAELARQPKNFVPALNDYLTGLHTVEHCNRLILPGVDDIPEMVVCTECHRNMEKYYMYRCCTD</sequence>
<keyword evidence="4" id="KW-1185">Reference proteome</keyword>
<dbReference type="Pfam" id="PF14576">
    <property type="entry name" value="SEO_N"/>
    <property type="match status" value="1"/>
</dbReference>
<feature type="domain" description="Sieve element occlusion C-terminal" evidence="2">
    <location>
        <begin position="461"/>
        <end position="707"/>
    </location>
</feature>
<organism evidence="3">
    <name type="scientific">Salvia splendens</name>
    <name type="common">Scarlet sage</name>
    <dbReference type="NCBI Taxonomy" id="180675"/>
    <lineage>
        <taxon>Eukaryota</taxon>
        <taxon>Viridiplantae</taxon>
        <taxon>Streptophyta</taxon>
        <taxon>Embryophyta</taxon>
        <taxon>Tracheophyta</taxon>
        <taxon>Spermatophyta</taxon>
        <taxon>Magnoliopsida</taxon>
        <taxon>eudicotyledons</taxon>
        <taxon>Gunneridae</taxon>
        <taxon>Pentapetalae</taxon>
        <taxon>asterids</taxon>
        <taxon>lamiids</taxon>
        <taxon>Lamiales</taxon>
        <taxon>Lamiaceae</taxon>
        <taxon>Nepetoideae</taxon>
        <taxon>Mentheae</taxon>
        <taxon>Salviinae</taxon>
        <taxon>Salvia</taxon>
        <taxon>Salvia subgen. Calosphace</taxon>
        <taxon>core Calosphace</taxon>
    </lineage>
</organism>
<name>A0A8X8ZYX5_SALSN</name>
<dbReference type="EMBL" id="PNBA02000006">
    <property type="protein sequence ID" value="KAG6420899.1"/>
    <property type="molecule type" value="Genomic_DNA"/>
</dbReference>
<dbReference type="PANTHER" id="PTHR33232">
    <property type="entry name" value="PROTEIN SIEVE ELEMENT OCCLUSION B-LIKE"/>
    <property type="match status" value="1"/>
</dbReference>
<gene>
    <name evidence="3" type="ORF">SASPL_117443</name>
</gene>
<dbReference type="PANTHER" id="PTHR33232:SF12">
    <property type="entry name" value="PROTEIN SIEVE ELEMENT OCCLUSION B-LIKE"/>
    <property type="match status" value="1"/>
</dbReference>
<dbReference type="Proteomes" id="UP000298416">
    <property type="component" value="Unassembled WGS sequence"/>
</dbReference>
<evidence type="ECO:0008006" key="5">
    <source>
        <dbReference type="Google" id="ProtNLM"/>
    </source>
</evidence>
<evidence type="ECO:0000313" key="4">
    <source>
        <dbReference type="Proteomes" id="UP000298416"/>
    </source>
</evidence>
<dbReference type="AlphaFoldDB" id="A0A8X8ZYX5"/>
<evidence type="ECO:0000259" key="2">
    <source>
        <dbReference type="Pfam" id="PF14577"/>
    </source>
</evidence>
<comment type="caution">
    <text evidence="3">The sequence shown here is derived from an EMBL/GenBank/DDBJ whole genome shotgun (WGS) entry which is preliminary data.</text>
</comment>
<reference evidence="3" key="2">
    <citation type="submission" date="2020-08" db="EMBL/GenBank/DDBJ databases">
        <title>Plant Genome Project.</title>
        <authorList>
            <person name="Zhang R.-G."/>
        </authorList>
    </citation>
    <scope>NUCLEOTIDE SEQUENCE</scope>
    <source>
        <strain evidence="3">Huo1</strain>
        <tissue evidence="3">Leaf</tissue>
    </source>
</reference>
<dbReference type="InterPro" id="IPR039299">
    <property type="entry name" value="SEOA"/>
</dbReference>
<feature type="domain" description="Sieve element occlusion N-terminal" evidence="1">
    <location>
        <begin position="23"/>
        <end position="303"/>
    </location>
</feature>
<dbReference type="Pfam" id="PF14577">
    <property type="entry name" value="SEO_C"/>
    <property type="match status" value="1"/>
</dbReference>
<dbReference type="GO" id="GO:0010088">
    <property type="term" value="P:phloem development"/>
    <property type="evidence" value="ECO:0007669"/>
    <property type="project" value="InterPro"/>
</dbReference>
<proteinExistence type="predicted"/>
<accession>A0A8X8ZYX5</accession>
<dbReference type="InterPro" id="IPR027942">
    <property type="entry name" value="SEO_N"/>
</dbReference>
<evidence type="ECO:0000313" key="3">
    <source>
        <dbReference type="EMBL" id="KAG6420899.1"/>
    </source>
</evidence>